<evidence type="ECO:0000256" key="2">
    <source>
        <dbReference type="ARBA" id="ARBA00022525"/>
    </source>
</evidence>
<dbReference type="EMBL" id="GADI01003520">
    <property type="protein sequence ID" value="JAA70288.1"/>
    <property type="molecule type" value="mRNA"/>
</dbReference>
<protein>
    <submittedName>
        <fullName evidence="8">Putative ixodes 8-cys protein</fullName>
    </submittedName>
</protein>
<dbReference type="GO" id="GO:0005576">
    <property type="term" value="C:extracellular region"/>
    <property type="evidence" value="ECO:0007669"/>
    <property type="project" value="UniProtKB-SubCell"/>
</dbReference>
<feature type="chain" id="PRO_5005518017" evidence="7">
    <location>
        <begin position="23"/>
        <end position="181"/>
    </location>
</feature>
<organism evidence="8">
    <name type="scientific">Ixodes ricinus</name>
    <name type="common">Common tick</name>
    <name type="synonym">Acarus ricinus</name>
    <dbReference type="NCBI Taxonomy" id="34613"/>
    <lineage>
        <taxon>Eukaryota</taxon>
        <taxon>Metazoa</taxon>
        <taxon>Ecdysozoa</taxon>
        <taxon>Arthropoda</taxon>
        <taxon>Chelicerata</taxon>
        <taxon>Arachnida</taxon>
        <taxon>Acari</taxon>
        <taxon>Parasitiformes</taxon>
        <taxon>Ixodida</taxon>
        <taxon>Ixodoidea</taxon>
        <taxon>Ixodidae</taxon>
        <taxon>Ixodinae</taxon>
        <taxon>Ixodes</taxon>
    </lineage>
</organism>
<feature type="compositionally biased region" description="Gly residues" evidence="6">
    <location>
        <begin position="35"/>
        <end position="50"/>
    </location>
</feature>
<sequence>MFKLSSFLVVFVLAGLCFGASSEDDSSSGKEASTGAGGGDTGEASGGGAPSGDTSPGETVDGSSPNSEAGESSGNKDPSVAPGNIAEEHLHLPAFVGDVKNKTNLLNKLVTLCQTSQPLNTASNPIISKRSKTSESYDVVNQDSLNFTTCTFKCKKSTEQEEITLRMPMGTVCNDKKDTCG</sequence>
<dbReference type="AlphaFoldDB" id="A0A0K8RHF6"/>
<feature type="region of interest" description="Disordered" evidence="6">
    <location>
        <begin position="21"/>
        <end position="83"/>
    </location>
</feature>
<name>A0A0K8RHF6_IXORI</name>
<feature type="compositionally biased region" description="Polar residues" evidence="6">
    <location>
        <begin position="52"/>
        <end position="76"/>
    </location>
</feature>
<dbReference type="InterPro" id="IPR021971">
    <property type="entry name" value="Salp15"/>
</dbReference>
<evidence type="ECO:0000313" key="8">
    <source>
        <dbReference type="EMBL" id="JAA70288.1"/>
    </source>
</evidence>
<evidence type="ECO:0000256" key="3">
    <source>
        <dbReference type="ARBA" id="ARBA00022729"/>
    </source>
</evidence>
<dbReference type="Pfam" id="PF12115">
    <property type="entry name" value="Salp15"/>
    <property type="match status" value="1"/>
</dbReference>
<keyword evidence="2" id="KW-0964">Secreted</keyword>
<evidence type="ECO:0000256" key="7">
    <source>
        <dbReference type="SAM" id="SignalP"/>
    </source>
</evidence>
<comment type="subcellular location">
    <subcellularLocation>
        <location evidence="1">Secreted</location>
    </subcellularLocation>
</comment>
<evidence type="ECO:0000256" key="4">
    <source>
        <dbReference type="ARBA" id="ARBA00023180"/>
    </source>
</evidence>
<comment type="similarity">
    <text evidence="5">Belongs to the salp15 family.</text>
</comment>
<reference evidence="8" key="1">
    <citation type="submission" date="2012-12" db="EMBL/GenBank/DDBJ databases">
        <title>Identification and characterization of a phenylalanine ammonia-lyase gene family in Isatis indigotica Fort.</title>
        <authorList>
            <person name="Liu Q."/>
            <person name="Chen J."/>
            <person name="Zhou X."/>
            <person name="Di P."/>
            <person name="Xiao Y."/>
            <person name="Xuan H."/>
            <person name="Zhang L."/>
            <person name="Chen W."/>
        </authorList>
    </citation>
    <scope>NUCLEOTIDE SEQUENCE</scope>
    <source>
        <tissue evidence="8">Salivary gland</tissue>
    </source>
</reference>
<keyword evidence="3 7" id="KW-0732">Signal</keyword>
<feature type="signal peptide" evidence="7">
    <location>
        <begin position="1"/>
        <end position="22"/>
    </location>
</feature>
<accession>A0A0K8RHF6</accession>
<evidence type="ECO:0000256" key="6">
    <source>
        <dbReference type="SAM" id="MobiDB-lite"/>
    </source>
</evidence>
<evidence type="ECO:0000256" key="1">
    <source>
        <dbReference type="ARBA" id="ARBA00004613"/>
    </source>
</evidence>
<proteinExistence type="evidence at transcript level"/>
<evidence type="ECO:0000256" key="5">
    <source>
        <dbReference type="ARBA" id="ARBA00034321"/>
    </source>
</evidence>
<keyword evidence="4" id="KW-0325">Glycoprotein</keyword>